<dbReference type="EMBL" id="CAJNNW010009203">
    <property type="protein sequence ID" value="CAE8650792.1"/>
    <property type="molecule type" value="Genomic_DNA"/>
</dbReference>
<name>A0A813IKJ5_POLGL</name>
<dbReference type="Proteomes" id="UP000626109">
    <property type="component" value="Unassembled WGS sequence"/>
</dbReference>
<sequence length="434" mass="48792">MALHSFHGSFAFLLHSPVRRLAPAMLPWHRVLCNKAACHRQVPNESFQVFSPSQFEEALSYRTETAKVFQGLPLADLNATVRGSMIEKLVRQLDQGWHPKSQIQDAEGGPCVRGSKRGGHMLEFDWRRDCVRVECKSSQLKWQKSHNCWRINFSGVKLRSQLEHNTQVSSPFDELLLALYTPLGIYVYRHDLLHGISKSGKGTAVIGSEVTVYGPRGVTNWMLSLEVILQKLNASGCMFLELISLDNCNLSELVFAHGLSQMFLQYQDVPLADLSTKARGDCLQALVRSVDGLLHPHCLFKGAITCDWIRGQQRIECKSAQLYWEKSNQCWKFAFKNIKFQAAGIRDNALFDELLLALYTPVGVYVYRHDLQLGVSTNGIRTSFTGHAISIYGPRGIEDWQAALEATLAKLDSSTNGCQRLAFIPFVQAEIGTF</sequence>
<comment type="caution">
    <text evidence="1">The sequence shown here is derived from an EMBL/GenBank/DDBJ whole genome shotgun (WGS) entry which is preliminary data.</text>
</comment>
<organism evidence="1 2">
    <name type="scientific">Polarella glacialis</name>
    <name type="common">Dinoflagellate</name>
    <dbReference type="NCBI Taxonomy" id="89957"/>
    <lineage>
        <taxon>Eukaryota</taxon>
        <taxon>Sar</taxon>
        <taxon>Alveolata</taxon>
        <taxon>Dinophyceae</taxon>
        <taxon>Suessiales</taxon>
        <taxon>Suessiaceae</taxon>
        <taxon>Polarella</taxon>
    </lineage>
</organism>
<evidence type="ECO:0000313" key="2">
    <source>
        <dbReference type="Proteomes" id="UP000626109"/>
    </source>
</evidence>
<evidence type="ECO:0000313" key="1">
    <source>
        <dbReference type="EMBL" id="CAE8650792.1"/>
    </source>
</evidence>
<gene>
    <name evidence="1" type="ORF">PGLA2088_LOCUS8584</name>
</gene>
<accession>A0A813IKJ5</accession>
<proteinExistence type="predicted"/>
<protein>
    <submittedName>
        <fullName evidence="1">Uncharacterized protein</fullName>
    </submittedName>
</protein>
<dbReference type="AlphaFoldDB" id="A0A813IKJ5"/>
<reference evidence="1" key="1">
    <citation type="submission" date="2021-02" db="EMBL/GenBank/DDBJ databases">
        <authorList>
            <person name="Dougan E. K."/>
            <person name="Rhodes N."/>
            <person name="Thang M."/>
            <person name="Chan C."/>
        </authorList>
    </citation>
    <scope>NUCLEOTIDE SEQUENCE</scope>
</reference>